<evidence type="ECO:0000256" key="6">
    <source>
        <dbReference type="SAM" id="Phobius"/>
    </source>
</evidence>
<keyword evidence="6" id="KW-1133">Transmembrane helix</keyword>
<comment type="caution">
    <text evidence="7">The sequence shown here is derived from an EMBL/GenBank/DDBJ whole genome shotgun (WGS) entry which is preliminary data.</text>
</comment>
<sequence>MAHLLTDRRSWLISGFLLLSTAFVFSFGLMAVEFSLIAGAEPIFAQLATQLGISQAAAGLAIDLISGGAGVWSVVAAVAGLSGAGLIAVGGISAVRAVIRNQGRDFAVSW</sequence>
<evidence type="ECO:0000313" key="8">
    <source>
        <dbReference type="Proteomes" id="UP001057753"/>
    </source>
</evidence>
<keyword evidence="3" id="KW-0929">Antimicrobial</keyword>
<keyword evidence="5" id="KW-0078">Bacteriocin</keyword>
<reference evidence="7" key="1">
    <citation type="submission" date="2020-06" db="EMBL/GenBank/DDBJ databases">
        <title>Insight into the genomes of haloalkaliphilic bacilli from Kenyan soda lakes.</title>
        <authorList>
            <person name="Mwirichia R."/>
            <person name="Villamizar G.C."/>
            <person name="Poehlein A."/>
            <person name="Mugweru J."/>
            <person name="Kipnyargis A."/>
            <person name="Kiplimo D."/>
            <person name="Orwa P."/>
            <person name="Daniel R."/>
        </authorList>
    </citation>
    <scope>NUCLEOTIDE SEQUENCE</scope>
    <source>
        <strain evidence="7">B1096_S55</strain>
    </source>
</reference>
<protein>
    <submittedName>
        <fullName evidence="7">Uncharacterized protein</fullName>
    </submittedName>
</protein>
<dbReference type="InterPro" id="IPR009086">
    <property type="entry name" value="Bacteriocin_AS48"/>
</dbReference>
<evidence type="ECO:0000256" key="1">
    <source>
        <dbReference type="ARBA" id="ARBA00004613"/>
    </source>
</evidence>
<keyword evidence="6" id="KW-0812">Transmembrane</keyword>
<evidence type="ECO:0000313" key="7">
    <source>
        <dbReference type="EMBL" id="MCR6098284.1"/>
    </source>
</evidence>
<accession>A0A9Q4G0X7</accession>
<name>A0A9Q4G0X7_SALAG</name>
<feature type="transmembrane region" description="Helical" evidence="6">
    <location>
        <begin position="12"/>
        <end position="32"/>
    </location>
</feature>
<comment type="subcellular location">
    <subcellularLocation>
        <location evidence="1">Secreted</location>
    </subcellularLocation>
</comment>
<gene>
    <name evidence="7" type="ORF">HXA33_17250</name>
</gene>
<dbReference type="Proteomes" id="UP001057753">
    <property type="component" value="Unassembled WGS sequence"/>
</dbReference>
<dbReference type="RefSeq" id="WP_257822640.1">
    <property type="nucleotide sequence ID" value="NZ_JABXYM010000001.1"/>
</dbReference>
<evidence type="ECO:0000256" key="3">
    <source>
        <dbReference type="ARBA" id="ARBA00022529"/>
    </source>
</evidence>
<evidence type="ECO:0000256" key="5">
    <source>
        <dbReference type="ARBA" id="ARBA00023048"/>
    </source>
</evidence>
<organism evidence="7 8">
    <name type="scientific">Salipaludibacillus agaradhaerens</name>
    <name type="common">Bacillus agaradhaerens</name>
    <dbReference type="NCBI Taxonomy" id="76935"/>
    <lineage>
        <taxon>Bacteria</taxon>
        <taxon>Bacillati</taxon>
        <taxon>Bacillota</taxon>
        <taxon>Bacilli</taxon>
        <taxon>Bacillales</taxon>
        <taxon>Bacillaceae</taxon>
    </lineage>
</organism>
<keyword evidence="2" id="KW-0964">Secreted</keyword>
<keyword evidence="4" id="KW-0044">Antibiotic</keyword>
<dbReference type="EMBL" id="JABXYM010000001">
    <property type="protein sequence ID" value="MCR6098284.1"/>
    <property type="molecule type" value="Genomic_DNA"/>
</dbReference>
<evidence type="ECO:0000256" key="2">
    <source>
        <dbReference type="ARBA" id="ARBA00022525"/>
    </source>
</evidence>
<proteinExistence type="predicted"/>
<dbReference type="GO" id="GO:0031640">
    <property type="term" value="P:killing of cells of another organism"/>
    <property type="evidence" value="ECO:0007669"/>
    <property type="project" value="UniProtKB-KW"/>
</dbReference>
<dbReference type="GO" id="GO:0042742">
    <property type="term" value="P:defense response to bacterium"/>
    <property type="evidence" value="ECO:0007669"/>
    <property type="project" value="UniProtKB-KW"/>
</dbReference>
<keyword evidence="6" id="KW-0472">Membrane</keyword>
<dbReference type="GO" id="GO:0005576">
    <property type="term" value="C:extracellular region"/>
    <property type="evidence" value="ECO:0007669"/>
    <property type="project" value="UniProtKB-SubCell"/>
</dbReference>
<dbReference type="InterPro" id="IPR020038">
    <property type="entry name" value="Circ_bacteriocin"/>
</dbReference>
<feature type="transmembrane region" description="Helical" evidence="6">
    <location>
        <begin position="71"/>
        <end position="95"/>
    </location>
</feature>
<evidence type="ECO:0000256" key="4">
    <source>
        <dbReference type="ARBA" id="ARBA00023022"/>
    </source>
</evidence>
<keyword evidence="8" id="KW-1185">Reference proteome</keyword>
<dbReference type="Pfam" id="PF09221">
    <property type="entry name" value="Bacteriocin_IId"/>
    <property type="match status" value="1"/>
</dbReference>
<dbReference type="Gene3D" id="1.20.225.10">
    <property type="entry name" value="Bacteriocin AS-48"/>
    <property type="match status" value="1"/>
</dbReference>
<dbReference type="AlphaFoldDB" id="A0A9Q4G0X7"/>